<gene>
    <name evidence="1" type="ORF">TCAL_16307</name>
</gene>
<dbReference type="EMBL" id="VCGU01000459">
    <property type="protein sequence ID" value="TRY62122.1"/>
    <property type="molecule type" value="Genomic_DNA"/>
</dbReference>
<name>A0A553N9K6_TIGCA</name>
<keyword evidence="2" id="KW-1185">Reference proteome</keyword>
<feature type="non-terminal residue" evidence="1">
    <location>
        <position position="1"/>
    </location>
</feature>
<dbReference type="Proteomes" id="UP000318571">
    <property type="component" value="Chromosome 8"/>
</dbReference>
<feature type="non-terminal residue" evidence="1">
    <location>
        <position position="197"/>
    </location>
</feature>
<reference evidence="1 2" key="1">
    <citation type="journal article" date="2018" name="Nat. Ecol. Evol.">
        <title>Genomic signatures of mitonuclear coevolution across populations of Tigriopus californicus.</title>
        <authorList>
            <person name="Barreto F.S."/>
            <person name="Watson E.T."/>
            <person name="Lima T.G."/>
            <person name="Willett C.S."/>
            <person name="Edmands S."/>
            <person name="Li W."/>
            <person name="Burton R.S."/>
        </authorList>
    </citation>
    <scope>NUCLEOTIDE SEQUENCE [LARGE SCALE GENOMIC DNA]</scope>
    <source>
        <strain evidence="1 2">San Diego</strain>
    </source>
</reference>
<evidence type="ECO:0000313" key="2">
    <source>
        <dbReference type="Proteomes" id="UP000318571"/>
    </source>
</evidence>
<proteinExistence type="predicted"/>
<sequence>GDRERRRSRDRDRSRRYFNALWTFFLASGERDMERGPRSDRAADGSGDRDRRRLDAAGERFRRSVGGEREGFRRARGERGRRWVLCVGFFRRSGEESGLEECRWGDRLDVAGSEVAGGLSGITPSFFMRMASKSWSSSEPDEDDEDRLLLTVFHSVDLSHGALLFEIWTDLLAQEVILLGGLAIVGISDPLGHLAGD</sequence>
<evidence type="ECO:0000313" key="1">
    <source>
        <dbReference type="EMBL" id="TRY62122.1"/>
    </source>
</evidence>
<comment type="caution">
    <text evidence="1">The sequence shown here is derived from an EMBL/GenBank/DDBJ whole genome shotgun (WGS) entry which is preliminary data.</text>
</comment>
<dbReference type="AlphaFoldDB" id="A0A553N9K6"/>
<accession>A0A553N9K6</accession>
<organism evidence="1 2">
    <name type="scientific">Tigriopus californicus</name>
    <name type="common">Marine copepod</name>
    <dbReference type="NCBI Taxonomy" id="6832"/>
    <lineage>
        <taxon>Eukaryota</taxon>
        <taxon>Metazoa</taxon>
        <taxon>Ecdysozoa</taxon>
        <taxon>Arthropoda</taxon>
        <taxon>Crustacea</taxon>
        <taxon>Multicrustacea</taxon>
        <taxon>Hexanauplia</taxon>
        <taxon>Copepoda</taxon>
        <taxon>Harpacticoida</taxon>
        <taxon>Harpacticidae</taxon>
        <taxon>Tigriopus</taxon>
    </lineage>
</organism>
<protein>
    <submittedName>
        <fullName evidence="1">Uncharacterized protein</fullName>
    </submittedName>
</protein>